<name>A0ABV6R1H4_9CAUL</name>
<evidence type="ECO:0000313" key="2">
    <source>
        <dbReference type="EMBL" id="MFC0632438.1"/>
    </source>
</evidence>
<feature type="chain" id="PRO_5045612487" evidence="1">
    <location>
        <begin position="28"/>
        <end position="296"/>
    </location>
</feature>
<gene>
    <name evidence="2" type="ORF">ACFFGE_00890</name>
</gene>
<proteinExistence type="predicted"/>
<evidence type="ECO:0000256" key="1">
    <source>
        <dbReference type="SAM" id="SignalP"/>
    </source>
</evidence>
<accession>A0ABV6R1H4</accession>
<comment type="caution">
    <text evidence="2">The sequence shown here is derived from an EMBL/GenBank/DDBJ whole genome shotgun (WGS) entry which is preliminary data.</text>
</comment>
<keyword evidence="1" id="KW-0732">Signal</keyword>
<sequence length="296" mass="31869">MTQTPKIGVVIMPTIFASAWLSALAHAAKDVGWRAFKAAAPQPAGDAPAIVIFRDLSEIALHPTIDRWIVIGSSDLEPLLAGALVRNPDAGRATRSATAALALYEVIAPVAERVIEADAACLTVPGLGDVRRDPEAGVEPRPQIPEAARRAVAMLERPLGSRVGVWGPEVMSFTRGQDPEGGSADIDLTGRTRILAHGPHLTLPAGAWECVVRLAVMPDDEAKLMFEWGSGEDVHRAHTVMIRPGEYEVALEHSWSKPQAVEIRIWAERGHFSGSVRFHEATVRWLAQAPGQVPTP</sequence>
<dbReference type="EMBL" id="JBHLSW010000002">
    <property type="protein sequence ID" value="MFC0632438.1"/>
    <property type="molecule type" value="Genomic_DNA"/>
</dbReference>
<protein>
    <submittedName>
        <fullName evidence="2">Uncharacterized protein</fullName>
    </submittedName>
</protein>
<organism evidence="2 3">
    <name type="scientific">Brevundimonas balnearis</name>
    <dbReference type="NCBI Taxonomy" id="1572858"/>
    <lineage>
        <taxon>Bacteria</taxon>
        <taxon>Pseudomonadati</taxon>
        <taxon>Pseudomonadota</taxon>
        <taxon>Alphaproteobacteria</taxon>
        <taxon>Caulobacterales</taxon>
        <taxon>Caulobacteraceae</taxon>
        <taxon>Brevundimonas</taxon>
    </lineage>
</organism>
<reference evidence="2 3" key="1">
    <citation type="submission" date="2024-09" db="EMBL/GenBank/DDBJ databases">
        <authorList>
            <person name="Sun Q."/>
            <person name="Mori K."/>
        </authorList>
    </citation>
    <scope>NUCLEOTIDE SEQUENCE [LARGE SCALE GENOMIC DNA]</scope>
    <source>
        <strain evidence="2 3">NCAIM B.02621</strain>
    </source>
</reference>
<dbReference type="RefSeq" id="WP_376833385.1">
    <property type="nucleotide sequence ID" value="NZ_JBHLSW010000002.1"/>
</dbReference>
<keyword evidence="3" id="KW-1185">Reference proteome</keyword>
<dbReference type="Proteomes" id="UP001589906">
    <property type="component" value="Unassembled WGS sequence"/>
</dbReference>
<feature type="signal peptide" evidence="1">
    <location>
        <begin position="1"/>
        <end position="27"/>
    </location>
</feature>
<evidence type="ECO:0000313" key="3">
    <source>
        <dbReference type="Proteomes" id="UP001589906"/>
    </source>
</evidence>